<name>A0AAV2EYY6_9ROSI</name>
<keyword evidence="2" id="KW-1185">Reference proteome</keyword>
<dbReference type="InterPro" id="IPR012340">
    <property type="entry name" value="NA-bd_OB-fold"/>
</dbReference>
<dbReference type="SUPFAM" id="SSF50249">
    <property type="entry name" value="Nucleic acid-binding proteins"/>
    <property type="match status" value="1"/>
</dbReference>
<dbReference type="PANTHER" id="PTHR47165:SF4">
    <property type="entry name" value="OS03G0429900 PROTEIN"/>
    <property type="match status" value="1"/>
</dbReference>
<dbReference type="Gene3D" id="2.40.50.140">
    <property type="entry name" value="Nucleic acid-binding proteins"/>
    <property type="match status" value="1"/>
</dbReference>
<sequence length="180" mass="20598">MIHPTTQTEEMPRYKFRFLKSADFDNKCNEINILSDVFGRLREYSTTASHSNGTTQTVRKELQISLPGEERVQVTLRGEIIEQFNNIIAANANEAILLIITSIVVKEYKGYKFLSTTTATRIYGNLNIPEILPDNNPPNVMEVAVQPPNQYNIADQEEPPRLTLEELEARMADMENEVFY</sequence>
<dbReference type="PANTHER" id="PTHR47165">
    <property type="entry name" value="OS03G0429900 PROTEIN"/>
    <property type="match status" value="1"/>
</dbReference>
<gene>
    <name evidence="1" type="ORF">LTRI10_LOCUS31667</name>
</gene>
<dbReference type="AlphaFoldDB" id="A0AAV2EYY6"/>
<accession>A0AAV2EYY6</accession>
<protein>
    <submittedName>
        <fullName evidence="1">Uncharacterized protein</fullName>
    </submittedName>
</protein>
<dbReference type="EMBL" id="OZ034818">
    <property type="protein sequence ID" value="CAL1390912.1"/>
    <property type="molecule type" value="Genomic_DNA"/>
</dbReference>
<organism evidence="1 2">
    <name type="scientific">Linum trigynum</name>
    <dbReference type="NCBI Taxonomy" id="586398"/>
    <lineage>
        <taxon>Eukaryota</taxon>
        <taxon>Viridiplantae</taxon>
        <taxon>Streptophyta</taxon>
        <taxon>Embryophyta</taxon>
        <taxon>Tracheophyta</taxon>
        <taxon>Spermatophyta</taxon>
        <taxon>Magnoliopsida</taxon>
        <taxon>eudicotyledons</taxon>
        <taxon>Gunneridae</taxon>
        <taxon>Pentapetalae</taxon>
        <taxon>rosids</taxon>
        <taxon>fabids</taxon>
        <taxon>Malpighiales</taxon>
        <taxon>Linaceae</taxon>
        <taxon>Linum</taxon>
    </lineage>
</organism>
<evidence type="ECO:0000313" key="2">
    <source>
        <dbReference type="Proteomes" id="UP001497516"/>
    </source>
</evidence>
<dbReference type="Proteomes" id="UP001497516">
    <property type="component" value="Chromosome 5"/>
</dbReference>
<evidence type="ECO:0000313" key="1">
    <source>
        <dbReference type="EMBL" id="CAL1390912.1"/>
    </source>
</evidence>
<reference evidence="1 2" key="1">
    <citation type="submission" date="2024-04" db="EMBL/GenBank/DDBJ databases">
        <authorList>
            <person name="Fracassetti M."/>
        </authorList>
    </citation>
    <scope>NUCLEOTIDE SEQUENCE [LARGE SCALE GENOMIC DNA]</scope>
</reference>
<proteinExistence type="predicted"/>